<dbReference type="SUPFAM" id="SSF50341">
    <property type="entry name" value="CheW-like"/>
    <property type="match status" value="1"/>
</dbReference>
<evidence type="ECO:0000313" key="3">
    <source>
        <dbReference type="EMBL" id="PMP13847.1"/>
    </source>
</evidence>
<dbReference type="InterPro" id="IPR014506">
    <property type="entry name" value="UCP020479_CheW"/>
</dbReference>
<organism evidence="3 4">
    <name type="scientific">Vibrio tasmaniensis</name>
    <dbReference type="NCBI Taxonomy" id="212663"/>
    <lineage>
        <taxon>Bacteria</taxon>
        <taxon>Pseudomonadati</taxon>
        <taxon>Pseudomonadota</taxon>
        <taxon>Gammaproteobacteria</taxon>
        <taxon>Vibrionales</taxon>
        <taxon>Vibrionaceae</taxon>
        <taxon>Vibrio</taxon>
    </lineage>
</organism>
<gene>
    <name evidence="3" type="ORF">BCS92_16100</name>
</gene>
<dbReference type="PIRSF" id="PIRSF020479">
    <property type="entry name" value="UCP020479_CheW"/>
    <property type="match status" value="1"/>
</dbReference>
<dbReference type="InterPro" id="IPR036061">
    <property type="entry name" value="CheW-like_dom_sf"/>
</dbReference>
<dbReference type="GO" id="GO:0006935">
    <property type="term" value="P:chemotaxis"/>
    <property type="evidence" value="ECO:0007669"/>
    <property type="project" value="InterPro"/>
</dbReference>
<name>A0A2N7NHD0_9VIBR</name>
<comment type="caution">
    <text evidence="3">The sequence shown here is derived from an EMBL/GenBank/DDBJ whole genome shotgun (WGS) entry which is preliminary data.</text>
</comment>
<feature type="domain" description="CheW-like" evidence="2">
    <location>
        <begin position="212"/>
        <end position="349"/>
    </location>
</feature>
<dbReference type="Proteomes" id="UP000235579">
    <property type="component" value="Unassembled WGS sequence"/>
</dbReference>
<dbReference type="SMART" id="SM00260">
    <property type="entry name" value="CheW"/>
    <property type="match status" value="1"/>
</dbReference>
<accession>A0A2N7NHD0</accession>
<dbReference type="RefSeq" id="WP_102257950.1">
    <property type="nucleotide sequence ID" value="NZ_MDBP01000042.1"/>
</dbReference>
<dbReference type="GO" id="GO:0007165">
    <property type="term" value="P:signal transduction"/>
    <property type="evidence" value="ECO:0007669"/>
    <property type="project" value="InterPro"/>
</dbReference>
<sequence length="357" mass="39957">MSANNESTLTQPSLSSEQAIDDYFTALLGDENFESDAFLVDESSDESQTKEPEPEPQLTTSHYSSYAEIRAAEFEVPNLEDVQKLLSRLEATNVVDELNLDELMDRNTQQIAQQADMQMFDAAVESVQVSVDPEIQDWDLPEPDLSIAVEPPVESQQIEELQAESLETEQVEVKATEPDLESPQIEPFTELETQAGGAGQFTSWETTARTEDFQVLYFDVNGVTFAVPLDELGGIHRLEELSHIIGKPAWYLGLQTNRDSKLDVVDTAKWVMPEKLLCDDYKENYQYIVMLGESLWGLASTELKGTELLNTDKVRWRETAGKRPWLAGMVKEKMCALIHVEALTAMLNAGLDVKALG</sequence>
<dbReference type="Pfam" id="PF01584">
    <property type="entry name" value="CheW"/>
    <property type="match status" value="1"/>
</dbReference>
<evidence type="ECO:0000259" key="2">
    <source>
        <dbReference type="PROSITE" id="PS50851"/>
    </source>
</evidence>
<dbReference type="EMBL" id="MDBP01000042">
    <property type="protein sequence ID" value="PMP13847.1"/>
    <property type="molecule type" value="Genomic_DNA"/>
</dbReference>
<reference evidence="4" key="1">
    <citation type="submission" date="2016-07" db="EMBL/GenBank/DDBJ databases">
        <title>Nontailed viruses are major unrecognized killers of bacteria in the ocean.</title>
        <authorList>
            <person name="Kauffman K."/>
            <person name="Hussain F."/>
            <person name="Yang J."/>
            <person name="Arevalo P."/>
            <person name="Brown J."/>
            <person name="Cutler M."/>
            <person name="Kelly L."/>
            <person name="Polz M.F."/>
        </authorList>
    </citation>
    <scope>NUCLEOTIDE SEQUENCE [LARGE SCALE GENOMIC DNA]</scope>
    <source>
        <strain evidence="4">10N.222.48.A2</strain>
    </source>
</reference>
<dbReference type="PROSITE" id="PS50851">
    <property type="entry name" value="CHEW"/>
    <property type="match status" value="1"/>
</dbReference>
<feature type="region of interest" description="Disordered" evidence="1">
    <location>
        <begin position="35"/>
        <end position="61"/>
    </location>
</feature>
<dbReference type="InterPro" id="IPR002545">
    <property type="entry name" value="CheW-lke_dom"/>
</dbReference>
<proteinExistence type="predicted"/>
<evidence type="ECO:0000256" key="1">
    <source>
        <dbReference type="SAM" id="MobiDB-lite"/>
    </source>
</evidence>
<evidence type="ECO:0000313" key="4">
    <source>
        <dbReference type="Proteomes" id="UP000235579"/>
    </source>
</evidence>
<dbReference type="AlphaFoldDB" id="A0A2N7NHD0"/>
<protein>
    <submittedName>
        <fullName evidence="3">Chemotaxis protein CheW</fullName>
    </submittedName>
</protein>